<comment type="caution">
    <text evidence="1">The sequence shown here is derived from an EMBL/GenBank/DDBJ whole genome shotgun (WGS) entry which is preliminary data.</text>
</comment>
<keyword evidence="3" id="KW-1185">Reference proteome</keyword>
<evidence type="ECO:0000313" key="2">
    <source>
        <dbReference type="EMBL" id="CAL5995435.1"/>
    </source>
</evidence>
<gene>
    <name evidence="2" type="ORF">HINF_LOCUS14030</name>
    <name evidence="1" type="ORF">HINF_LOCUS48546</name>
</gene>
<evidence type="ECO:0000313" key="3">
    <source>
        <dbReference type="Proteomes" id="UP001642409"/>
    </source>
</evidence>
<dbReference type="EMBL" id="CAXDID020000033">
    <property type="protein sequence ID" value="CAL5995435.1"/>
    <property type="molecule type" value="Genomic_DNA"/>
</dbReference>
<dbReference type="Proteomes" id="UP001642409">
    <property type="component" value="Unassembled WGS sequence"/>
</dbReference>
<accession>A0AA86QJY7</accession>
<name>A0AA86QJY7_9EUKA</name>
<proteinExistence type="predicted"/>
<evidence type="ECO:0000313" key="1">
    <source>
        <dbReference type="EMBL" id="CAI9960901.1"/>
    </source>
</evidence>
<organism evidence="1">
    <name type="scientific">Hexamita inflata</name>
    <dbReference type="NCBI Taxonomy" id="28002"/>
    <lineage>
        <taxon>Eukaryota</taxon>
        <taxon>Metamonada</taxon>
        <taxon>Diplomonadida</taxon>
        <taxon>Hexamitidae</taxon>
        <taxon>Hexamitinae</taxon>
        <taxon>Hexamita</taxon>
    </lineage>
</organism>
<protein>
    <submittedName>
        <fullName evidence="2">Hypothetical_protein</fullName>
    </submittedName>
</protein>
<dbReference type="EMBL" id="CATOUU010000937">
    <property type="protein sequence ID" value="CAI9960901.1"/>
    <property type="molecule type" value="Genomic_DNA"/>
</dbReference>
<sequence length="194" mass="23252">MYSINESCNQVIQIREDIFVRIIVSAHVELKQVHKIILLYRPQEKLNIWKIEVLSSQFLNKILIMENNNFTRQFQKQKRPSLVVMMLSYTTAPVHNDTEDLDYFRMLQNNISKYVQNIFTDKSERTTLILIMFDSEVPMHTTLLSQKIRLCQRSGVPKYPKIVMNLKPTKRRLKFNIYDNRRSKRLQIQLLVYD</sequence>
<dbReference type="AlphaFoldDB" id="A0AA86QJY7"/>
<reference evidence="1" key="1">
    <citation type="submission" date="2023-06" db="EMBL/GenBank/DDBJ databases">
        <authorList>
            <person name="Kurt Z."/>
        </authorList>
    </citation>
    <scope>NUCLEOTIDE SEQUENCE</scope>
</reference>
<reference evidence="2 3" key="2">
    <citation type="submission" date="2024-07" db="EMBL/GenBank/DDBJ databases">
        <authorList>
            <person name="Akdeniz Z."/>
        </authorList>
    </citation>
    <scope>NUCLEOTIDE SEQUENCE [LARGE SCALE GENOMIC DNA]</scope>
</reference>